<sequence length="128" mass="14540">MGFPSPAKDFEEHRISLDEKFIHHPSATYFMRAGSTYYRAGIIQGALLVIDASLSPCDGSLLVCAMEGEFKIRRYRTMPDQHLENLLTGKREELPRDDFDDKPPVVFGVITYIINDARIGEFDDNPVM</sequence>
<protein>
    <submittedName>
        <fullName evidence="2">S24 family peptidase</fullName>
    </submittedName>
</protein>
<dbReference type="Proteomes" id="UP001293169">
    <property type="component" value="Unassembled WGS sequence"/>
</dbReference>
<evidence type="ECO:0000259" key="1">
    <source>
        <dbReference type="Pfam" id="PF00717"/>
    </source>
</evidence>
<gene>
    <name evidence="2" type="ORF">U5E74_25205</name>
</gene>
<reference evidence="2 3" key="1">
    <citation type="submission" date="2023-12" db="EMBL/GenBank/DDBJ databases">
        <title>N/s.</title>
        <authorList>
            <person name="Dale J."/>
        </authorList>
    </citation>
    <scope>NUCLEOTIDE SEQUENCE [LARGE SCALE GENOMIC DNA]</scope>
    <source>
        <strain evidence="2 3">2023EL-01226</strain>
    </source>
</reference>
<organism evidence="2 3">
    <name type="scientific">Raoultella planticola</name>
    <name type="common">Klebsiella planticola</name>
    <dbReference type="NCBI Taxonomy" id="575"/>
    <lineage>
        <taxon>Bacteria</taxon>
        <taxon>Pseudomonadati</taxon>
        <taxon>Pseudomonadota</taxon>
        <taxon>Gammaproteobacteria</taxon>
        <taxon>Enterobacterales</taxon>
        <taxon>Enterobacteriaceae</taxon>
        <taxon>Klebsiella/Raoultella group</taxon>
        <taxon>Raoultella</taxon>
    </lineage>
</organism>
<dbReference type="Pfam" id="PF00717">
    <property type="entry name" value="Peptidase_S24"/>
    <property type="match status" value="1"/>
</dbReference>
<dbReference type="InterPro" id="IPR015927">
    <property type="entry name" value="Peptidase_S24_S26A/B/C"/>
</dbReference>
<dbReference type="InterPro" id="IPR036286">
    <property type="entry name" value="LexA/Signal_pep-like_sf"/>
</dbReference>
<comment type="caution">
    <text evidence="2">The sequence shown here is derived from an EMBL/GenBank/DDBJ whole genome shotgun (WGS) entry which is preliminary data.</text>
</comment>
<dbReference type="RefSeq" id="WP_115192091.1">
    <property type="nucleotide sequence ID" value="NZ_CP040183.1"/>
</dbReference>
<keyword evidence="3" id="KW-1185">Reference proteome</keyword>
<feature type="domain" description="Peptidase S24/S26A/S26B/S26C" evidence="1">
    <location>
        <begin position="1"/>
        <end position="80"/>
    </location>
</feature>
<accession>A0ABU5M9N5</accession>
<evidence type="ECO:0000313" key="2">
    <source>
        <dbReference type="EMBL" id="MDZ7468926.1"/>
    </source>
</evidence>
<name>A0ABU5M9N5_RAOPL</name>
<dbReference type="SUPFAM" id="SSF51306">
    <property type="entry name" value="LexA/Signal peptidase"/>
    <property type="match status" value="1"/>
</dbReference>
<dbReference type="EMBL" id="JAXUDK010000023">
    <property type="protein sequence ID" value="MDZ7468926.1"/>
    <property type="molecule type" value="Genomic_DNA"/>
</dbReference>
<proteinExistence type="predicted"/>
<dbReference type="PANTHER" id="PTHR33516">
    <property type="entry name" value="LEXA REPRESSOR"/>
    <property type="match status" value="1"/>
</dbReference>
<dbReference type="PANTHER" id="PTHR33516:SF2">
    <property type="entry name" value="LEXA REPRESSOR-RELATED"/>
    <property type="match status" value="1"/>
</dbReference>
<dbReference type="InterPro" id="IPR050077">
    <property type="entry name" value="LexA_repressor"/>
</dbReference>
<dbReference type="Gene3D" id="2.10.109.10">
    <property type="entry name" value="Umud Fragment, subunit A"/>
    <property type="match status" value="1"/>
</dbReference>
<evidence type="ECO:0000313" key="3">
    <source>
        <dbReference type="Proteomes" id="UP001293169"/>
    </source>
</evidence>